<reference evidence="11" key="1">
    <citation type="submission" date="2016-10" db="EMBL/GenBank/DDBJ databases">
        <authorList>
            <person name="Varghese N."/>
            <person name="Submissions S."/>
        </authorList>
    </citation>
    <scope>NUCLEOTIDE SEQUENCE [LARGE SCALE GENOMIC DNA]</scope>
    <source>
        <strain evidence="11">CGMCC 1.7738</strain>
    </source>
</reference>
<dbReference type="InterPro" id="IPR039074">
    <property type="entry name" value="GGGP/HepGP_synthase_I"/>
</dbReference>
<dbReference type="SUPFAM" id="SSF51395">
    <property type="entry name" value="FMN-linked oxidoreductases"/>
    <property type="match status" value="1"/>
</dbReference>
<evidence type="ECO:0000256" key="6">
    <source>
        <dbReference type="ARBA" id="ARBA00023098"/>
    </source>
</evidence>
<evidence type="ECO:0000256" key="5">
    <source>
        <dbReference type="ARBA" id="ARBA00022842"/>
    </source>
</evidence>
<evidence type="ECO:0000256" key="9">
    <source>
        <dbReference type="ARBA" id="ARBA00047288"/>
    </source>
</evidence>
<evidence type="ECO:0000256" key="8">
    <source>
        <dbReference type="ARBA" id="ARBA00023264"/>
    </source>
</evidence>
<dbReference type="EMBL" id="FOTC01000002">
    <property type="protein sequence ID" value="SFL15289.1"/>
    <property type="molecule type" value="Genomic_DNA"/>
</dbReference>
<dbReference type="PANTHER" id="PTHR40029:SF2">
    <property type="entry name" value="HEPTAPRENYLGLYCERYL PHOSPHATE SYNTHASE"/>
    <property type="match status" value="1"/>
</dbReference>
<sequence length="428" mass="46302">MVAFDALPRRLGRLVDGLGIVARTVGPFDTNPVPADWSHVTKLDPEDAKKLPLLYPLFLRHTSAVSVGGSSDVTAANTEETFSLLEPLSVPAFHEPSEAKHVTERTRESAAFIAIPEVLNGDSESLVGTLGVGTEYIREELTPGMLSEKLPWWTPNRVLDACSNVATSLLLSEAVFEAYIIQNPDSAAAREANVDEDDLLSARAAKQHSMAAERHLESELVYLEYSGTYGGDEAADILAAVSESLDWSRLWYGGGLDSREHAQAMLDAGADTVVVGDVFHDVAAEEAKICADARTDLSPDADVRTVREWVTDTVGVEESAARRYLSTVPSVDDPTATAERYLVATVRTVLELERLEAVVAEAGPETRDDVCSLVDEQTDTLPGERYLQSTAGEASRTLARTIAVDVLTRRLDLGDDTELPVSHLSTNQ</sequence>
<gene>
    <name evidence="10" type="ORF">SAMN04487950_2750</name>
</gene>
<dbReference type="GO" id="GO:0046474">
    <property type="term" value="P:glycerophospholipid biosynthetic process"/>
    <property type="evidence" value="ECO:0007669"/>
    <property type="project" value="UniProtKB-ARBA"/>
</dbReference>
<dbReference type="InterPro" id="IPR038597">
    <property type="entry name" value="GGGP/HepGP_synthase_sf"/>
</dbReference>
<comment type="catalytic activity">
    <reaction evidence="9">
        <text>sn-glycerol 1-phosphate + (2E,6E,10E)-geranylgeranyl diphosphate = sn-3-O-(geranylgeranyl)glycerol 1-phosphate + diphosphate</text>
        <dbReference type="Rhea" id="RHEA:23404"/>
        <dbReference type="ChEBI" id="CHEBI:33019"/>
        <dbReference type="ChEBI" id="CHEBI:57677"/>
        <dbReference type="ChEBI" id="CHEBI:57685"/>
        <dbReference type="ChEBI" id="CHEBI:58756"/>
        <dbReference type="EC" id="2.5.1.41"/>
    </reaction>
</comment>
<evidence type="ECO:0000313" key="11">
    <source>
        <dbReference type="Proteomes" id="UP000199607"/>
    </source>
</evidence>
<dbReference type="RefSeq" id="WP_245756891.1">
    <property type="nucleotide sequence ID" value="NZ_FOTC01000002.1"/>
</dbReference>
<protein>
    <recommendedName>
        <fullName evidence="1">phosphoglycerol geranylgeranyltransferase</fullName>
        <ecNumber evidence="1">2.5.1.41</ecNumber>
    </recommendedName>
</protein>
<keyword evidence="3 10" id="KW-0808">Transferase</keyword>
<keyword evidence="4" id="KW-0479">Metal-binding</keyword>
<name>A0A1I4FCN4_9EURY</name>
<keyword evidence="11" id="KW-1185">Reference proteome</keyword>
<evidence type="ECO:0000313" key="10">
    <source>
        <dbReference type="EMBL" id="SFL15289.1"/>
    </source>
</evidence>
<dbReference type="Pfam" id="PF01884">
    <property type="entry name" value="PcrB"/>
    <property type="match status" value="1"/>
</dbReference>
<evidence type="ECO:0000256" key="2">
    <source>
        <dbReference type="ARBA" id="ARBA00022516"/>
    </source>
</evidence>
<keyword evidence="6" id="KW-0443">Lipid metabolism</keyword>
<dbReference type="AlphaFoldDB" id="A0A1I4FCN4"/>
<keyword evidence="8" id="KW-1208">Phospholipid metabolism</keyword>
<dbReference type="GO" id="GO:0120536">
    <property type="term" value="F:heptaprenylglyceryl phosphate synthase activity"/>
    <property type="evidence" value="ECO:0007669"/>
    <property type="project" value="UniProtKB-ARBA"/>
</dbReference>
<dbReference type="GO" id="GO:0047294">
    <property type="term" value="F:phosphoglycerol geranylgeranyltransferase activity"/>
    <property type="evidence" value="ECO:0007669"/>
    <property type="project" value="UniProtKB-EC"/>
</dbReference>
<organism evidence="10 11">
    <name type="scientific">Halogranum rubrum</name>
    <dbReference type="NCBI Taxonomy" id="553466"/>
    <lineage>
        <taxon>Archaea</taxon>
        <taxon>Methanobacteriati</taxon>
        <taxon>Methanobacteriota</taxon>
        <taxon>Stenosarchaea group</taxon>
        <taxon>Halobacteria</taxon>
        <taxon>Halobacteriales</taxon>
        <taxon>Haloferacaceae</taxon>
    </lineage>
</organism>
<evidence type="ECO:0000256" key="1">
    <source>
        <dbReference type="ARBA" id="ARBA00012676"/>
    </source>
</evidence>
<evidence type="ECO:0000256" key="3">
    <source>
        <dbReference type="ARBA" id="ARBA00022679"/>
    </source>
</evidence>
<accession>A0A1I4FCN4</accession>
<dbReference type="InterPro" id="IPR008205">
    <property type="entry name" value="GGGP_HepGP_synthase"/>
</dbReference>
<keyword evidence="2" id="KW-0444">Lipid biosynthesis</keyword>
<evidence type="ECO:0000256" key="4">
    <source>
        <dbReference type="ARBA" id="ARBA00022723"/>
    </source>
</evidence>
<dbReference type="GO" id="GO:0046872">
    <property type="term" value="F:metal ion binding"/>
    <property type="evidence" value="ECO:0007669"/>
    <property type="project" value="UniProtKB-KW"/>
</dbReference>
<dbReference type="EC" id="2.5.1.41" evidence="1"/>
<dbReference type="STRING" id="553466.SAMN04487950_2750"/>
<keyword evidence="5" id="KW-0460">Magnesium</keyword>
<dbReference type="PANTHER" id="PTHR40029">
    <property type="match status" value="1"/>
</dbReference>
<proteinExistence type="predicted"/>
<evidence type="ECO:0000256" key="7">
    <source>
        <dbReference type="ARBA" id="ARBA00023209"/>
    </source>
</evidence>
<dbReference type="Proteomes" id="UP000199607">
    <property type="component" value="Unassembled WGS sequence"/>
</dbReference>
<dbReference type="Gene3D" id="3.20.20.390">
    <property type="entry name" value="FMN-linked oxidoreductases"/>
    <property type="match status" value="1"/>
</dbReference>
<keyword evidence="7" id="KW-0594">Phospholipid biosynthesis</keyword>